<sequence length="195" mass="22264">MVLANEVNATNIKNIVPELFEENLIRGRGLLLKRVVLQLKRACKRNDKPQLLAASKLLDSSLLQDLSPKALHGIFERFRGILHEGETYKRLQFLIESLFAIRKAKFQGYPAVLPELDLVDRDDQLTHELSLEDVIDPESCLDIFKADASFLENERHYDELKRNILGDESSLSEDEAGSDEESDDEKTDIRDETVI</sequence>
<gene>
    <name evidence="2" type="ORF">IFM89_016705</name>
</gene>
<keyword evidence="3" id="KW-1185">Reference proteome</keyword>
<protein>
    <submittedName>
        <fullName evidence="2">Uncharacterized protein</fullName>
    </submittedName>
</protein>
<dbReference type="OrthoDB" id="1924287at2759"/>
<feature type="compositionally biased region" description="Acidic residues" evidence="1">
    <location>
        <begin position="170"/>
        <end position="186"/>
    </location>
</feature>
<comment type="caution">
    <text evidence="2">The sequence shown here is derived from an EMBL/GenBank/DDBJ whole genome shotgun (WGS) entry which is preliminary data.</text>
</comment>
<evidence type="ECO:0000256" key="1">
    <source>
        <dbReference type="SAM" id="MobiDB-lite"/>
    </source>
</evidence>
<proteinExistence type="predicted"/>
<dbReference type="GO" id="GO:0003723">
    <property type="term" value="F:RNA binding"/>
    <property type="evidence" value="ECO:0007669"/>
    <property type="project" value="TreeGrafter"/>
</dbReference>
<dbReference type="AlphaFoldDB" id="A0A835INJ3"/>
<dbReference type="EMBL" id="JADFTS010000002">
    <property type="protein sequence ID" value="KAF9621211.1"/>
    <property type="molecule type" value="Genomic_DNA"/>
</dbReference>
<dbReference type="InterPro" id="IPR016024">
    <property type="entry name" value="ARM-type_fold"/>
</dbReference>
<reference evidence="2 3" key="1">
    <citation type="submission" date="2020-10" db="EMBL/GenBank/DDBJ databases">
        <title>The Coptis chinensis genome and diversification of protoberbering-type alkaloids.</title>
        <authorList>
            <person name="Wang B."/>
            <person name="Shu S."/>
            <person name="Song C."/>
            <person name="Liu Y."/>
        </authorList>
    </citation>
    <scope>NUCLEOTIDE SEQUENCE [LARGE SCALE GENOMIC DNA]</scope>
    <source>
        <strain evidence="2">HL-2020</strain>
        <tissue evidence="2">Leaf</tissue>
    </source>
</reference>
<organism evidence="2 3">
    <name type="scientific">Coptis chinensis</name>
    <dbReference type="NCBI Taxonomy" id="261450"/>
    <lineage>
        <taxon>Eukaryota</taxon>
        <taxon>Viridiplantae</taxon>
        <taxon>Streptophyta</taxon>
        <taxon>Embryophyta</taxon>
        <taxon>Tracheophyta</taxon>
        <taxon>Spermatophyta</taxon>
        <taxon>Magnoliopsida</taxon>
        <taxon>Ranunculales</taxon>
        <taxon>Ranunculaceae</taxon>
        <taxon>Coptidoideae</taxon>
        <taxon>Coptis</taxon>
    </lineage>
</organism>
<dbReference type="Proteomes" id="UP000631114">
    <property type="component" value="Unassembled WGS sequence"/>
</dbReference>
<dbReference type="SUPFAM" id="SSF48371">
    <property type="entry name" value="ARM repeat"/>
    <property type="match status" value="1"/>
</dbReference>
<dbReference type="Gene3D" id="1.25.40.180">
    <property type="match status" value="1"/>
</dbReference>
<feature type="region of interest" description="Disordered" evidence="1">
    <location>
        <begin position="167"/>
        <end position="195"/>
    </location>
</feature>
<dbReference type="PANTHER" id="PTHR18034">
    <property type="entry name" value="CELL CYCLE CONTROL PROTEIN CWF22-RELATED"/>
    <property type="match status" value="1"/>
</dbReference>
<dbReference type="PANTHER" id="PTHR18034:SF3">
    <property type="entry name" value="PRE-MRNA-SPLICING FACTOR CWC22 HOMOLOG"/>
    <property type="match status" value="1"/>
</dbReference>
<dbReference type="GO" id="GO:0071013">
    <property type="term" value="C:catalytic step 2 spliceosome"/>
    <property type="evidence" value="ECO:0007669"/>
    <property type="project" value="TreeGrafter"/>
</dbReference>
<accession>A0A835INJ3</accession>
<name>A0A835INJ3_9MAGN</name>
<dbReference type="InterPro" id="IPR050781">
    <property type="entry name" value="CWC22_splicing_factor"/>
</dbReference>
<dbReference type="GO" id="GO:0000398">
    <property type="term" value="P:mRNA splicing, via spliceosome"/>
    <property type="evidence" value="ECO:0007669"/>
    <property type="project" value="TreeGrafter"/>
</dbReference>
<evidence type="ECO:0000313" key="3">
    <source>
        <dbReference type="Proteomes" id="UP000631114"/>
    </source>
</evidence>
<evidence type="ECO:0000313" key="2">
    <source>
        <dbReference type="EMBL" id="KAF9621211.1"/>
    </source>
</evidence>